<dbReference type="InterPro" id="IPR049258">
    <property type="entry name" value="ODAD1_CC"/>
</dbReference>
<evidence type="ECO:0000313" key="4">
    <source>
        <dbReference type="Proteomes" id="UP000295070"/>
    </source>
</evidence>
<dbReference type="Pfam" id="PF21773">
    <property type="entry name" value="ODAD1_CC"/>
    <property type="match status" value="1"/>
</dbReference>
<dbReference type="EMBL" id="SCKG01000007">
    <property type="protein sequence ID" value="TDH10733.1"/>
    <property type="molecule type" value="Genomic_DNA"/>
</dbReference>
<evidence type="ECO:0000256" key="1">
    <source>
        <dbReference type="ARBA" id="ARBA00023054"/>
    </source>
</evidence>
<dbReference type="GO" id="GO:0036158">
    <property type="term" value="P:outer dynein arm assembly"/>
    <property type="evidence" value="ECO:0007669"/>
    <property type="project" value="TreeGrafter"/>
</dbReference>
<evidence type="ECO:0000313" key="3">
    <source>
        <dbReference type="EMBL" id="TDH10733.1"/>
    </source>
</evidence>
<dbReference type="Proteomes" id="UP000295070">
    <property type="component" value="Chromosome 7"/>
</dbReference>
<dbReference type="GO" id="GO:0005930">
    <property type="term" value="C:axoneme"/>
    <property type="evidence" value="ECO:0007669"/>
    <property type="project" value="TreeGrafter"/>
</dbReference>
<gene>
    <name evidence="3" type="ORF">EPR50_G00078480</name>
</gene>
<name>A0A484D613_PERFV</name>
<protein>
    <recommendedName>
        <fullName evidence="2">ODAD1 central coiled coil region domain-containing protein</fullName>
    </recommendedName>
</protein>
<dbReference type="InterPro" id="IPR051876">
    <property type="entry name" value="ODA-DC/CCD"/>
</dbReference>
<dbReference type="GO" id="GO:0003341">
    <property type="term" value="P:cilium movement"/>
    <property type="evidence" value="ECO:0007669"/>
    <property type="project" value="TreeGrafter"/>
</dbReference>
<feature type="domain" description="ODAD1 central coiled coil region" evidence="2">
    <location>
        <begin position="144"/>
        <end position="420"/>
    </location>
</feature>
<dbReference type="STRING" id="8167.A0A484D613"/>
<dbReference type="PANTHER" id="PTHR21694">
    <property type="entry name" value="COILED-COIL DOMAIN-CONTAINING PROTEIN 63"/>
    <property type="match status" value="1"/>
</dbReference>
<evidence type="ECO:0000259" key="2">
    <source>
        <dbReference type="Pfam" id="PF21773"/>
    </source>
</evidence>
<comment type="caution">
    <text evidence="3">The sequence shown here is derived from an EMBL/GenBank/DDBJ whole genome shotgun (WGS) entry which is preliminary data.</text>
</comment>
<proteinExistence type="predicted"/>
<dbReference type="PANTHER" id="PTHR21694:SF35">
    <property type="entry name" value="OUTER DYNEIN ARM-DOCKING COMPLEX SUBUNIT 1"/>
    <property type="match status" value="1"/>
</dbReference>
<keyword evidence="4" id="KW-1185">Reference proteome</keyword>
<reference evidence="3 4" key="1">
    <citation type="submission" date="2019-01" db="EMBL/GenBank/DDBJ databases">
        <title>A chromosome-scale genome assembly of the yellow perch, Perca flavescens.</title>
        <authorList>
            <person name="Feron R."/>
            <person name="Morvezen R."/>
            <person name="Bestin A."/>
            <person name="Haffray P."/>
            <person name="Klopp C."/>
            <person name="Zahm M."/>
            <person name="Cabau C."/>
            <person name="Roques C."/>
            <person name="Donnadieu C."/>
            <person name="Bouchez O."/>
            <person name="Christie M."/>
            <person name="Larson W."/>
            <person name="Guiguen Y."/>
        </authorList>
    </citation>
    <scope>NUCLEOTIDE SEQUENCE [LARGE SCALE GENOMIC DNA]</scope>
    <source>
        <strain evidence="3">YP-PL-M2</strain>
        <tissue evidence="3">Blood</tissue>
    </source>
</reference>
<accession>A0A484D613</accession>
<sequence length="530" mass="61457">MSRRSSAVRSQLFVDFSETELHKLQLHHRRSEAAKRAYTEKTQSIIFRDKREIQRLQHEREELLLSLRASQSSSSRWTDTSVVQDLTAKLVCGDGIDEELEAEKGKVESLKDQILIWERKLEGQKTGGGTTHHSMKSDKSNLLKTTCLIENKLHRGRKCFNTTMTRNSELREELKILQVEKKQFLHVHTRLEKELHAIRNDICNLMTNCTEAFNASVKSHERQRMLVDQNAKDVAQYIKERSKLKRGMSHYCKFEVFLGIKAIARNNQDTDHKKVKHKQLESKELGPEDFEDAIKKILTETEESDLDKLVRNFIQMEEQNYTFLKFVNYQHNEAETIQKQISQLCNEREIFAAEEQRQQEQHQALQMKVSIKQEAIEQQLAVYQQRVGFIEKLLDRLKEGVKSLLQISYDSSVICNQLGSSDGIQDENIVEDLRRVENRVNELLTLQSFLHFQENLDQWDIDSLSAIAGQLLGMTPQALNFTTASATPTPADDPDMVESLLLVAKEPMSRHDLLKLVNTKIERKKKTELN</sequence>
<organism evidence="3 4">
    <name type="scientific">Perca flavescens</name>
    <name type="common">American yellow perch</name>
    <name type="synonym">Morone flavescens</name>
    <dbReference type="NCBI Taxonomy" id="8167"/>
    <lineage>
        <taxon>Eukaryota</taxon>
        <taxon>Metazoa</taxon>
        <taxon>Chordata</taxon>
        <taxon>Craniata</taxon>
        <taxon>Vertebrata</taxon>
        <taxon>Euteleostomi</taxon>
        <taxon>Actinopterygii</taxon>
        <taxon>Neopterygii</taxon>
        <taxon>Teleostei</taxon>
        <taxon>Neoteleostei</taxon>
        <taxon>Acanthomorphata</taxon>
        <taxon>Eupercaria</taxon>
        <taxon>Perciformes</taxon>
        <taxon>Percoidei</taxon>
        <taxon>Percidae</taxon>
        <taxon>Percinae</taxon>
        <taxon>Perca</taxon>
    </lineage>
</organism>
<dbReference type="AlphaFoldDB" id="A0A484D613"/>
<keyword evidence="1" id="KW-0175">Coiled coil</keyword>